<organism evidence="1 2">
    <name type="scientific">Xylanibacter ruminicola</name>
    <name type="common">Prevotella ruminicola</name>
    <dbReference type="NCBI Taxonomy" id="839"/>
    <lineage>
        <taxon>Bacteria</taxon>
        <taxon>Pseudomonadati</taxon>
        <taxon>Bacteroidota</taxon>
        <taxon>Bacteroidia</taxon>
        <taxon>Bacteroidales</taxon>
        <taxon>Prevotellaceae</taxon>
        <taxon>Xylanibacter</taxon>
    </lineage>
</organism>
<evidence type="ECO:0000313" key="2">
    <source>
        <dbReference type="Proteomes" id="UP000184130"/>
    </source>
</evidence>
<dbReference type="Proteomes" id="UP000184130">
    <property type="component" value="Unassembled WGS sequence"/>
</dbReference>
<reference evidence="1 2" key="1">
    <citation type="submission" date="2016-11" db="EMBL/GenBank/DDBJ databases">
        <authorList>
            <person name="Jaros S."/>
            <person name="Januszkiewicz K."/>
            <person name="Wedrychowicz H."/>
        </authorList>
    </citation>
    <scope>NUCLEOTIDE SEQUENCE [LARGE SCALE GENOMIC DNA]</scope>
    <source>
        <strain evidence="1 2">KHT3</strain>
    </source>
</reference>
<dbReference type="EMBL" id="FRBD01000003">
    <property type="protein sequence ID" value="SHK42999.1"/>
    <property type="molecule type" value="Genomic_DNA"/>
</dbReference>
<sequence>MGKIYRDMTADEQWFYDQDSKKFPWLKTVTMSDDEFVANIERDRGKGRAALWFDDLWNRHYSWVFLAVIKHFYETGEFVHYDWDYIDTQSECLIQEIMEAWGADDKTSDDVLDCKAKFDFSKHTVPTNIPPVDREQYISLGLDHIFKDFYEPRGFEYPFES</sequence>
<gene>
    <name evidence="1" type="ORF">SAMN05216463_103142</name>
</gene>
<accession>A0A1M6SEB6</accession>
<name>A0A1M6SEB6_XYLRU</name>
<evidence type="ECO:0000313" key="1">
    <source>
        <dbReference type="EMBL" id="SHK42999.1"/>
    </source>
</evidence>
<proteinExistence type="predicted"/>
<protein>
    <submittedName>
        <fullName evidence="1">Uncharacterized protein</fullName>
    </submittedName>
</protein>
<dbReference type="AlphaFoldDB" id="A0A1M6SEB6"/>